<reference evidence="22" key="1">
    <citation type="submission" date="2022-01" db="EMBL/GenBank/DDBJ databases">
        <authorList>
            <person name="Wang Y."/>
        </authorList>
    </citation>
    <scope>NUCLEOTIDE SEQUENCE</scope>
    <source>
        <strain evidence="22">WB101</strain>
    </source>
</reference>
<dbReference type="PANTHER" id="PTHR32282:SF11">
    <property type="entry name" value="PENICILLIN-BINDING PROTEIN 1B"/>
    <property type="match status" value="1"/>
</dbReference>
<feature type="region of interest" description="Disordered" evidence="18">
    <location>
        <begin position="743"/>
        <end position="765"/>
    </location>
</feature>
<evidence type="ECO:0000256" key="5">
    <source>
        <dbReference type="ARBA" id="ARBA00022475"/>
    </source>
</evidence>
<comment type="similarity">
    <text evidence="3">In the C-terminal section; belongs to the transpeptidase family.</text>
</comment>
<evidence type="ECO:0000256" key="14">
    <source>
        <dbReference type="ARBA" id="ARBA00023268"/>
    </source>
</evidence>
<evidence type="ECO:0000256" key="9">
    <source>
        <dbReference type="ARBA" id="ARBA00022679"/>
    </source>
</evidence>
<accession>A0ABS9KF64</accession>
<keyword evidence="12" id="KW-0573">Peptidoglycan synthesis</keyword>
<dbReference type="Gene3D" id="3.40.710.10">
    <property type="entry name" value="DD-peptidase/beta-lactamase superfamily"/>
    <property type="match status" value="2"/>
</dbReference>
<evidence type="ECO:0000256" key="11">
    <source>
        <dbReference type="ARBA" id="ARBA00022960"/>
    </source>
</evidence>
<feature type="compositionally biased region" description="Basic and acidic residues" evidence="18">
    <location>
        <begin position="756"/>
        <end position="765"/>
    </location>
</feature>
<dbReference type="Proteomes" id="UP001165366">
    <property type="component" value="Unassembled WGS sequence"/>
</dbReference>
<proteinExistence type="inferred from homology"/>
<keyword evidence="6" id="KW-0121">Carboxypeptidase</keyword>
<dbReference type="SUPFAM" id="SSF53955">
    <property type="entry name" value="Lysozyme-like"/>
    <property type="match status" value="1"/>
</dbReference>
<dbReference type="InterPro" id="IPR023346">
    <property type="entry name" value="Lysozyme-like_dom_sf"/>
</dbReference>
<evidence type="ECO:0000313" key="23">
    <source>
        <dbReference type="Proteomes" id="UP001165366"/>
    </source>
</evidence>
<evidence type="ECO:0000259" key="21">
    <source>
        <dbReference type="Pfam" id="PF00912"/>
    </source>
</evidence>
<evidence type="ECO:0000256" key="13">
    <source>
        <dbReference type="ARBA" id="ARBA00023136"/>
    </source>
</evidence>
<keyword evidence="11" id="KW-0133">Cell shape</keyword>
<evidence type="ECO:0000256" key="8">
    <source>
        <dbReference type="ARBA" id="ARBA00022676"/>
    </source>
</evidence>
<dbReference type="RefSeq" id="WP_237854843.1">
    <property type="nucleotide sequence ID" value="NZ_JAKLWS010000016.1"/>
</dbReference>
<evidence type="ECO:0000256" key="15">
    <source>
        <dbReference type="ARBA" id="ARBA00023316"/>
    </source>
</evidence>
<evidence type="ECO:0000256" key="7">
    <source>
        <dbReference type="ARBA" id="ARBA00022670"/>
    </source>
</evidence>
<evidence type="ECO:0000256" key="17">
    <source>
        <dbReference type="ARBA" id="ARBA00049902"/>
    </source>
</evidence>
<feature type="domain" description="Penicillin-binding protein transpeptidase" evidence="20">
    <location>
        <begin position="423"/>
        <end position="683"/>
    </location>
</feature>
<comment type="caution">
    <text evidence="22">The sequence shown here is derived from an EMBL/GenBank/DDBJ whole genome shotgun (WGS) entry which is preliminary data.</text>
</comment>
<keyword evidence="19" id="KW-1133">Transmembrane helix</keyword>
<evidence type="ECO:0000256" key="1">
    <source>
        <dbReference type="ARBA" id="ARBA00004236"/>
    </source>
</evidence>
<keyword evidence="8" id="KW-0328">Glycosyltransferase</keyword>
<evidence type="ECO:0000256" key="18">
    <source>
        <dbReference type="SAM" id="MobiDB-lite"/>
    </source>
</evidence>
<keyword evidence="9" id="KW-0808">Transferase</keyword>
<keyword evidence="15" id="KW-0961">Cell wall biogenesis/degradation</keyword>
<evidence type="ECO:0000259" key="20">
    <source>
        <dbReference type="Pfam" id="PF00905"/>
    </source>
</evidence>
<dbReference type="InterPro" id="IPR050396">
    <property type="entry name" value="Glycosyltr_51/Transpeptidase"/>
</dbReference>
<dbReference type="InterPro" id="IPR012338">
    <property type="entry name" value="Beta-lactam/transpept-like"/>
</dbReference>
<evidence type="ECO:0000256" key="2">
    <source>
        <dbReference type="ARBA" id="ARBA00004752"/>
    </source>
</evidence>
<organism evidence="22 23">
    <name type="scientific">Rhodohalobacter sulfatireducens</name>
    <dbReference type="NCBI Taxonomy" id="2911366"/>
    <lineage>
        <taxon>Bacteria</taxon>
        <taxon>Pseudomonadati</taxon>
        <taxon>Balneolota</taxon>
        <taxon>Balneolia</taxon>
        <taxon>Balneolales</taxon>
        <taxon>Balneolaceae</taxon>
        <taxon>Rhodohalobacter</taxon>
    </lineage>
</organism>
<dbReference type="InterPro" id="IPR036950">
    <property type="entry name" value="PBP_transglycosylase"/>
</dbReference>
<dbReference type="SUPFAM" id="SSF56601">
    <property type="entry name" value="beta-lactamase/transpeptidase-like"/>
    <property type="match status" value="1"/>
</dbReference>
<dbReference type="EMBL" id="JAKLWS010000016">
    <property type="protein sequence ID" value="MCG2589482.1"/>
    <property type="molecule type" value="Genomic_DNA"/>
</dbReference>
<dbReference type="Pfam" id="PF00912">
    <property type="entry name" value="Transgly"/>
    <property type="match status" value="1"/>
</dbReference>
<comment type="subcellular location">
    <subcellularLocation>
        <location evidence="1">Cell membrane</location>
    </subcellularLocation>
</comment>
<evidence type="ECO:0000256" key="16">
    <source>
        <dbReference type="ARBA" id="ARBA00034000"/>
    </source>
</evidence>
<evidence type="ECO:0000256" key="3">
    <source>
        <dbReference type="ARBA" id="ARBA00007090"/>
    </source>
</evidence>
<comment type="pathway">
    <text evidence="2">Cell wall biogenesis; peptidoglycan biosynthesis.</text>
</comment>
<evidence type="ECO:0000256" key="12">
    <source>
        <dbReference type="ARBA" id="ARBA00022984"/>
    </source>
</evidence>
<evidence type="ECO:0000256" key="19">
    <source>
        <dbReference type="SAM" id="Phobius"/>
    </source>
</evidence>
<evidence type="ECO:0000313" key="22">
    <source>
        <dbReference type="EMBL" id="MCG2589482.1"/>
    </source>
</evidence>
<reference evidence="22" key="2">
    <citation type="submission" date="2024-05" db="EMBL/GenBank/DDBJ databases">
        <title>Rhodohalobacter halophilus gen. nov., sp. nov., a moderately halophilic member of the family Balneolaceae.</title>
        <authorList>
            <person name="Xia J."/>
        </authorList>
    </citation>
    <scope>NUCLEOTIDE SEQUENCE</scope>
    <source>
        <strain evidence="22">WB101</strain>
    </source>
</reference>
<name>A0ABS9KF64_9BACT</name>
<gene>
    <name evidence="22" type="ORF">L6773_12960</name>
</gene>
<keyword evidence="5" id="KW-1003">Cell membrane</keyword>
<comment type="catalytic activity">
    <reaction evidence="16">
        <text>Preferential cleavage: (Ac)2-L-Lys-D-Ala-|-D-Ala. Also transpeptidation of peptidyl-alanyl moieties that are N-acyl substituents of D-alanine.</text>
        <dbReference type="EC" id="3.4.16.4"/>
    </reaction>
</comment>
<keyword evidence="19" id="KW-0812">Transmembrane</keyword>
<keyword evidence="7" id="KW-0645">Protease</keyword>
<feature type="transmembrane region" description="Helical" evidence="19">
    <location>
        <begin position="40"/>
        <end position="63"/>
    </location>
</feature>
<evidence type="ECO:0000256" key="10">
    <source>
        <dbReference type="ARBA" id="ARBA00022801"/>
    </source>
</evidence>
<evidence type="ECO:0000256" key="4">
    <source>
        <dbReference type="ARBA" id="ARBA00007739"/>
    </source>
</evidence>
<keyword evidence="23" id="KW-1185">Reference proteome</keyword>
<keyword evidence="10" id="KW-0378">Hydrolase</keyword>
<dbReference type="Pfam" id="PF00905">
    <property type="entry name" value="Transpeptidase"/>
    <property type="match status" value="1"/>
</dbReference>
<keyword evidence="14" id="KW-0511">Multifunctional enzyme</keyword>
<comment type="catalytic activity">
    <reaction evidence="17">
        <text>[GlcNAc-(1-&gt;4)-Mur2Ac(oyl-L-Ala-gamma-D-Glu-L-Lys-D-Ala-D-Ala)](n)-di-trans,octa-cis-undecaprenyl diphosphate + beta-D-GlcNAc-(1-&gt;4)-Mur2Ac(oyl-L-Ala-gamma-D-Glu-L-Lys-D-Ala-D-Ala)-di-trans,octa-cis-undecaprenyl diphosphate = [GlcNAc-(1-&gt;4)-Mur2Ac(oyl-L-Ala-gamma-D-Glu-L-Lys-D-Ala-D-Ala)](n+1)-di-trans,octa-cis-undecaprenyl diphosphate + di-trans,octa-cis-undecaprenyl diphosphate + H(+)</text>
        <dbReference type="Rhea" id="RHEA:23708"/>
        <dbReference type="Rhea" id="RHEA-COMP:9602"/>
        <dbReference type="Rhea" id="RHEA-COMP:9603"/>
        <dbReference type="ChEBI" id="CHEBI:15378"/>
        <dbReference type="ChEBI" id="CHEBI:58405"/>
        <dbReference type="ChEBI" id="CHEBI:60033"/>
        <dbReference type="ChEBI" id="CHEBI:78435"/>
        <dbReference type="EC" id="2.4.99.28"/>
    </reaction>
</comment>
<keyword evidence="13 19" id="KW-0472">Membrane</keyword>
<dbReference type="PANTHER" id="PTHR32282">
    <property type="entry name" value="BINDING PROTEIN TRANSPEPTIDASE, PUTATIVE-RELATED"/>
    <property type="match status" value="1"/>
</dbReference>
<dbReference type="InterPro" id="IPR001264">
    <property type="entry name" value="Glyco_trans_51"/>
</dbReference>
<dbReference type="InterPro" id="IPR001460">
    <property type="entry name" value="PCN-bd_Tpept"/>
</dbReference>
<protein>
    <submittedName>
        <fullName evidence="22">Transglycosylase domain-containing protein</fullName>
    </submittedName>
</protein>
<dbReference type="Gene3D" id="1.10.3810.10">
    <property type="entry name" value="Biosynthetic peptidoglycan transglycosylase-like"/>
    <property type="match status" value="1"/>
</dbReference>
<evidence type="ECO:0000256" key="6">
    <source>
        <dbReference type="ARBA" id="ARBA00022645"/>
    </source>
</evidence>
<comment type="similarity">
    <text evidence="4">In the N-terminal section; belongs to the glycosyltransferase 51 family.</text>
</comment>
<sequence>MDNNNNIDMDRYFNDREYRKKISAQRNKKKSFRDLLSKKVVKIGLITFSVLFIALFGYVYYLFQGLPSIQELENPKTAIASEVRSRDGVVLDRYFVENRTYVSIDNISPHAIDALIATEDHRFFNHWGVDFQSLMRLPYYWLQQRFEGGSTISQQLARNLYRKIGFEVTVTRKLREMITAVQIESNYTKREIIEMYLNTVEFSNSAFGIESAAQTHYGKPAIDLTLSESANLIGQLQAVYAYNPRLFPERAKTRRNIVLGQMQKHGFLTEEIFINLSEEPIALNYQPPSKAGRESRYFGEYVRLQVEDWAEENGYDLYSDGLVIYTTIDSRLQKHAEAAVQEKLVEFQETFENEWTSYNGDYMDELWDKYPSFLRSFIRETDRYKNAFSKLETDQESVVFNHLMADSVFVDSVKRVRTKLQASFTAIKPDNGHILAWVGGADFGTQQYDHVHQSKRQAGSTFKPFVYAVAIDNGYMPYHKFSKYPSSFIQPNGQTWDPKDPTVPSGPQMVPLREALARSLNNVTIRLLPEIAGAPGTNRTRELEPAARMIRDMASNLGINVSDFPAYPSIALGTAEVSLLELVSAYTTFVNKGVHIEPIAITRIEDKEGNVLVEYYPEYSQEAISPETAYMMIDMMRGVIRGGEDYHGTGVRLRNVYNVQQDVAGKTGTTQNSADNWFVAMMPHIVMGSWVGGEDRRIRFPTDNSYSIGQGARTALPIVGQFINNVTDDPEAPWSYDAFEPPPGFVMPEDPANTDQNRERERIGW</sequence>
<feature type="domain" description="Glycosyl transferase family 51" evidence="21">
    <location>
        <begin position="91"/>
        <end position="263"/>
    </location>
</feature>